<accession>A0A1U9K7N9</accession>
<evidence type="ECO:0000313" key="4">
    <source>
        <dbReference type="Proteomes" id="UP000188603"/>
    </source>
</evidence>
<keyword evidence="4" id="KW-1185">Reference proteome</keyword>
<dbReference type="Pfam" id="PF03787">
    <property type="entry name" value="RAMPs"/>
    <property type="match status" value="1"/>
</dbReference>
<dbReference type="NCBIfam" id="TIGR01894">
    <property type="entry name" value="cas_TM1795_cmr1"/>
    <property type="match status" value="1"/>
</dbReference>
<dbReference type="InterPro" id="IPR007522">
    <property type="entry name" value="CRISPR-assoc_prot_TM1795"/>
</dbReference>
<feature type="domain" description="CRISPR type III-associated protein" evidence="2">
    <location>
        <begin position="19"/>
        <end position="173"/>
    </location>
</feature>
<dbReference type="STRING" id="1471761.B0W44_10155"/>
<dbReference type="RefSeq" id="WP_077719938.1">
    <property type="nucleotide sequence ID" value="NZ_CP019699.1"/>
</dbReference>
<dbReference type="EMBL" id="CP019699">
    <property type="protein sequence ID" value="AQS56077.1"/>
    <property type="molecule type" value="Genomic_DNA"/>
</dbReference>
<proteinExistence type="predicted"/>
<evidence type="ECO:0000259" key="2">
    <source>
        <dbReference type="Pfam" id="PF03787"/>
    </source>
</evidence>
<dbReference type="AlphaFoldDB" id="A0A1U9K7N9"/>
<protein>
    <submittedName>
        <fullName evidence="3">Type III-B CRISPR module RAMP protein Cmr1</fullName>
    </submittedName>
</protein>
<name>A0A1U9K7N9_9BACL</name>
<evidence type="ECO:0000313" key="3">
    <source>
        <dbReference type="EMBL" id="AQS56077.1"/>
    </source>
</evidence>
<dbReference type="GO" id="GO:0051607">
    <property type="term" value="P:defense response to virus"/>
    <property type="evidence" value="ECO:0007669"/>
    <property type="project" value="UniProtKB-KW"/>
</dbReference>
<organism evidence="3 4">
    <name type="scientific">Novibacillus thermophilus</name>
    <dbReference type="NCBI Taxonomy" id="1471761"/>
    <lineage>
        <taxon>Bacteria</taxon>
        <taxon>Bacillati</taxon>
        <taxon>Bacillota</taxon>
        <taxon>Bacilli</taxon>
        <taxon>Bacillales</taxon>
        <taxon>Thermoactinomycetaceae</taxon>
        <taxon>Novibacillus</taxon>
    </lineage>
</organism>
<gene>
    <name evidence="3" type="ORF">B0W44_10155</name>
</gene>
<dbReference type="InterPro" id="IPR005537">
    <property type="entry name" value="RAMP_III_fam"/>
</dbReference>
<dbReference type="KEGG" id="ntr:B0W44_10155"/>
<dbReference type="Proteomes" id="UP000188603">
    <property type="component" value="Chromosome"/>
</dbReference>
<sequence length="318" mass="36104">MDISQLKSASAVKMDVFSLSLLTPLMMHGWQKKVQVPGKRDRSEALEAEVRTMSVKGILRYWWRTLQNEADPERLLSDEMRLFGGTRGEEAKRSPLTLRLEKMLTSQHCARVLPHSSGKKFRSFSVKEGETFNLIVSNLKKDEAYEQKHRGYLTYMLHLAGFGQRARRGAGAVQYDGFRWQSPEDVQQSLRNVLTDLNHQDDFSFPDLSSNCLLKRNGPVKARHPVLVTVWIGRAQSNANDVRTKISEAGHRANGQRDGRQWLGSAKAGRMASPLHATVRKIGHHYVPMISEVSSSHMEKRGYQEARDAFLRHLGVNV</sequence>
<reference evidence="3 4" key="1">
    <citation type="journal article" date="2015" name="Int. J. Syst. Evol. Microbiol.">
        <title>Novibacillus thermophilus gen. nov., sp. nov., a Gram-staining-negative and moderately thermophilic member of the family Thermoactinomycetaceae.</title>
        <authorList>
            <person name="Yang G."/>
            <person name="Chen J."/>
            <person name="Zhou S."/>
        </authorList>
    </citation>
    <scope>NUCLEOTIDE SEQUENCE [LARGE SCALE GENOMIC DNA]</scope>
    <source>
        <strain evidence="3 4">SG-1</strain>
    </source>
</reference>
<keyword evidence="1" id="KW-0051">Antiviral defense</keyword>
<evidence type="ECO:0000256" key="1">
    <source>
        <dbReference type="ARBA" id="ARBA00023118"/>
    </source>
</evidence>